<proteinExistence type="predicted"/>
<reference evidence="2 3" key="1">
    <citation type="submission" date="2016-11" db="EMBL/GenBank/DDBJ databases">
        <title>Complete genome sequence of Streptomyces niveus SCSIO 3406.</title>
        <authorList>
            <person name="Zhu Q."/>
            <person name="Cheng W."/>
            <person name="Song Y."/>
            <person name="Li Q."/>
            <person name="Ju J."/>
        </authorList>
    </citation>
    <scope>NUCLEOTIDE SEQUENCE [LARGE SCALE GENOMIC DNA]</scope>
    <source>
        <strain evidence="2 3">SCSIO 3406</strain>
    </source>
</reference>
<gene>
    <name evidence="2" type="ORF">BBN63_15705</name>
</gene>
<evidence type="ECO:0008006" key="4">
    <source>
        <dbReference type="Google" id="ProtNLM"/>
    </source>
</evidence>
<dbReference type="Proteomes" id="UP000189677">
    <property type="component" value="Chromosome"/>
</dbReference>
<evidence type="ECO:0000313" key="2">
    <source>
        <dbReference type="EMBL" id="AQU70942.1"/>
    </source>
</evidence>
<feature type="signal peptide" evidence="1">
    <location>
        <begin position="1"/>
        <end position="23"/>
    </location>
</feature>
<dbReference type="OrthoDB" id="4322593at2"/>
<dbReference type="AlphaFoldDB" id="A0A1U9R365"/>
<evidence type="ECO:0000256" key="1">
    <source>
        <dbReference type="SAM" id="SignalP"/>
    </source>
</evidence>
<dbReference type="EMBL" id="CP018047">
    <property type="protein sequence ID" value="AQU70942.1"/>
    <property type="molecule type" value="Genomic_DNA"/>
</dbReference>
<sequence length="196" mass="20290">MRTAVLTAAVTGLTLASLATATAAGPAPKFLSAGQLPAASTPWVADAVRQGLPEYGSVCTEGVAPAAGTSYRDFRTDLDTNGRQTTTVAATEAKAKALATKLKQRIDGCLDRLAVQYPGTIGEAFYHGAIAVEEGADVYNVDTSHPGTGTADAHLISVGRDGRTVTVLEVGHLGWTLSEEVGPFRNSTRTAVAKLY</sequence>
<accession>A0A1U9R365</accession>
<keyword evidence="1" id="KW-0732">Signal</keyword>
<evidence type="ECO:0000313" key="3">
    <source>
        <dbReference type="Proteomes" id="UP000189677"/>
    </source>
</evidence>
<keyword evidence="3" id="KW-1185">Reference proteome</keyword>
<organism evidence="2 3">
    <name type="scientific">Streptomyces niveus</name>
    <name type="common">Streptomyces spheroides</name>
    <dbReference type="NCBI Taxonomy" id="193462"/>
    <lineage>
        <taxon>Bacteria</taxon>
        <taxon>Bacillati</taxon>
        <taxon>Actinomycetota</taxon>
        <taxon>Actinomycetes</taxon>
        <taxon>Kitasatosporales</taxon>
        <taxon>Streptomycetaceae</taxon>
        <taxon>Streptomyces</taxon>
    </lineage>
</organism>
<dbReference type="KEGG" id="snw:BBN63_15705"/>
<protein>
    <recommendedName>
        <fullName evidence="4">PknH-like extracellular domain-containing protein</fullName>
    </recommendedName>
</protein>
<name>A0A1U9R365_STRNV</name>
<feature type="chain" id="PRO_5013364432" description="PknH-like extracellular domain-containing protein" evidence="1">
    <location>
        <begin position="24"/>
        <end position="196"/>
    </location>
</feature>